<proteinExistence type="predicted"/>
<gene>
    <name evidence="2" type="ORF">CSUB01_02318</name>
</gene>
<reference evidence="3" key="1">
    <citation type="journal article" date="2014" name="Genome Announc.">
        <title>Draft genome sequence of Colletotrichum sublineola, a destructive pathogen of cultivated sorghum.</title>
        <authorList>
            <person name="Baroncelli R."/>
            <person name="Sanz-Martin J.M."/>
            <person name="Rech G.E."/>
            <person name="Sukno S.A."/>
            <person name="Thon M.R."/>
        </authorList>
    </citation>
    <scope>NUCLEOTIDE SEQUENCE [LARGE SCALE GENOMIC DNA]</scope>
    <source>
        <strain evidence="3">TX430BB</strain>
    </source>
</reference>
<name>A0A066X7K0_COLSU</name>
<comment type="caution">
    <text evidence="2">The sequence shown here is derived from an EMBL/GenBank/DDBJ whole genome shotgun (WGS) entry which is preliminary data.</text>
</comment>
<evidence type="ECO:0000313" key="2">
    <source>
        <dbReference type="EMBL" id="KDN63639.1"/>
    </source>
</evidence>
<dbReference type="eggNOG" id="ENOG502T5R5">
    <property type="taxonomic scope" value="Eukaryota"/>
</dbReference>
<dbReference type="HOGENOM" id="CLU_2209874_0_0_1"/>
<dbReference type="AlphaFoldDB" id="A0A066X7K0"/>
<feature type="compositionally biased region" description="Basic and acidic residues" evidence="1">
    <location>
        <begin position="21"/>
        <end position="40"/>
    </location>
</feature>
<dbReference type="OrthoDB" id="10541119at2759"/>
<evidence type="ECO:0000256" key="1">
    <source>
        <dbReference type="SAM" id="MobiDB-lite"/>
    </source>
</evidence>
<dbReference type="STRING" id="1173701.A0A066X7K0"/>
<evidence type="ECO:0000313" key="3">
    <source>
        <dbReference type="Proteomes" id="UP000027238"/>
    </source>
</evidence>
<dbReference type="Proteomes" id="UP000027238">
    <property type="component" value="Unassembled WGS sequence"/>
</dbReference>
<sequence length="107" mass="11495">MSQTELYLDKSESSNENSDSSEGKDRNVEALAESKPHSSSDRGGVSVGFKDPGQLCGLIMPSAARKTAFMALVQRMYTPGAGTIEMDDADIARFSTTSFRDDIAIVP</sequence>
<organism evidence="2 3">
    <name type="scientific">Colletotrichum sublineola</name>
    <name type="common">Sorghum anthracnose fungus</name>
    <dbReference type="NCBI Taxonomy" id="1173701"/>
    <lineage>
        <taxon>Eukaryota</taxon>
        <taxon>Fungi</taxon>
        <taxon>Dikarya</taxon>
        <taxon>Ascomycota</taxon>
        <taxon>Pezizomycotina</taxon>
        <taxon>Sordariomycetes</taxon>
        <taxon>Hypocreomycetidae</taxon>
        <taxon>Glomerellales</taxon>
        <taxon>Glomerellaceae</taxon>
        <taxon>Colletotrichum</taxon>
        <taxon>Colletotrichum graminicola species complex</taxon>
    </lineage>
</organism>
<dbReference type="Gene3D" id="3.40.50.300">
    <property type="entry name" value="P-loop containing nucleotide triphosphate hydrolases"/>
    <property type="match status" value="1"/>
</dbReference>
<accession>A0A066X7K0</accession>
<keyword evidence="3" id="KW-1185">Reference proteome</keyword>
<dbReference type="SUPFAM" id="SSF52540">
    <property type="entry name" value="P-loop containing nucleoside triphosphate hydrolases"/>
    <property type="match status" value="1"/>
</dbReference>
<feature type="region of interest" description="Disordered" evidence="1">
    <location>
        <begin position="1"/>
        <end position="47"/>
    </location>
</feature>
<protein>
    <submittedName>
        <fullName evidence="2">Putative leptomycin B resistance protein pmd1</fullName>
    </submittedName>
</protein>
<dbReference type="EMBL" id="JMSE01001207">
    <property type="protein sequence ID" value="KDN63639.1"/>
    <property type="molecule type" value="Genomic_DNA"/>
</dbReference>
<dbReference type="InterPro" id="IPR027417">
    <property type="entry name" value="P-loop_NTPase"/>
</dbReference>